<proteinExistence type="predicted"/>
<protein>
    <submittedName>
        <fullName evidence="2">Uncharacterized protein</fullName>
    </submittedName>
</protein>
<dbReference type="InParanoid" id="A0A067QMU4"/>
<reference evidence="3" key="1">
    <citation type="journal article" date="2014" name="Proc. Natl. Acad. Sci. U.S.A.">
        <title>Extensive sampling of basidiomycete genomes demonstrates inadequacy of the white-rot/brown-rot paradigm for wood decay fungi.</title>
        <authorList>
            <person name="Riley R."/>
            <person name="Salamov A.A."/>
            <person name="Brown D.W."/>
            <person name="Nagy L.G."/>
            <person name="Floudas D."/>
            <person name="Held B.W."/>
            <person name="Levasseur A."/>
            <person name="Lombard V."/>
            <person name="Morin E."/>
            <person name="Otillar R."/>
            <person name="Lindquist E.A."/>
            <person name="Sun H."/>
            <person name="LaButti K.M."/>
            <person name="Schmutz J."/>
            <person name="Jabbour D."/>
            <person name="Luo H."/>
            <person name="Baker S.E."/>
            <person name="Pisabarro A.G."/>
            <person name="Walton J.D."/>
            <person name="Blanchette R.A."/>
            <person name="Henrissat B."/>
            <person name="Martin F."/>
            <person name="Cullen D."/>
            <person name="Hibbett D.S."/>
            <person name="Grigoriev I.V."/>
        </authorList>
    </citation>
    <scope>NUCLEOTIDE SEQUENCE [LARGE SCALE GENOMIC DNA]</scope>
    <source>
        <strain evidence="3">MUCL 33604</strain>
    </source>
</reference>
<feature type="region of interest" description="Disordered" evidence="1">
    <location>
        <begin position="52"/>
        <end position="101"/>
    </location>
</feature>
<gene>
    <name evidence="2" type="ORF">JAAARDRAFT_28513</name>
</gene>
<sequence>MSVNNDYLVRHIAGLETPTPSSPNARRRVSSEPCLPLRLPSASFIIREAEMHQKRMKREDKGRHKELPSPPDVAPDPEDEILKTPTSPSPSTSPSSPTNSLFKRMFSTKKTESPAGPWRPPETFEVFRAIDRKDMEYLIEVRDRSFDLLLRWEHDMNATPLVYAMRLGPSHRDVAIILLGAFSRWVNNLSDEDIQQPNTKNLLKTLRTNLKMAIDHGLQTSQTDLIASYFQTLIMSEGDRWIHSQITNLRLALRSGTAGKPVTTAEDAVRTFATKQLGKSHAIAALEDYIANATSDLLMMAAWSTLLDYDSIHGELIPVWYFARDDRVYKAFCTRLDQNRTSAHHVGGRRLRWQIRVLRSIMEGRNVNYRRKVELLKNELDEGSGV</sequence>
<organism evidence="2 3">
    <name type="scientific">Jaapia argillacea MUCL 33604</name>
    <dbReference type="NCBI Taxonomy" id="933084"/>
    <lineage>
        <taxon>Eukaryota</taxon>
        <taxon>Fungi</taxon>
        <taxon>Dikarya</taxon>
        <taxon>Basidiomycota</taxon>
        <taxon>Agaricomycotina</taxon>
        <taxon>Agaricomycetes</taxon>
        <taxon>Agaricomycetidae</taxon>
        <taxon>Jaapiales</taxon>
        <taxon>Jaapiaceae</taxon>
        <taxon>Jaapia</taxon>
    </lineage>
</organism>
<dbReference type="OrthoDB" id="3005035at2759"/>
<feature type="compositionally biased region" description="Basic and acidic residues" evidence="1">
    <location>
        <begin position="52"/>
        <end position="67"/>
    </location>
</feature>
<name>A0A067QMU4_9AGAM</name>
<evidence type="ECO:0000313" key="2">
    <source>
        <dbReference type="EMBL" id="KDQ64867.1"/>
    </source>
</evidence>
<feature type="region of interest" description="Disordered" evidence="1">
    <location>
        <begin position="14"/>
        <end position="33"/>
    </location>
</feature>
<dbReference type="HOGENOM" id="CLU_056587_0_0_1"/>
<keyword evidence="3" id="KW-1185">Reference proteome</keyword>
<dbReference type="EMBL" id="KL197709">
    <property type="protein sequence ID" value="KDQ64867.1"/>
    <property type="molecule type" value="Genomic_DNA"/>
</dbReference>
<accession>A0A067QMU4</accession>
<feature type="compositionally biased region" description="Low complexity" evidence="1">
    <location>
        <begin position="84"/>
        <end position="98"/>
    </location>
</feature>
<evidence type="ECO:0000256" key="1">
    <source>
        <dbReference type="SAM" id="MobiDB-lite"/>
    </source>
</evidence>
<dbReference type="AlphaFoldDB" id="A0A067QMU4"/>
<evidence type="ECO:0000313" key="3">
    <source>
        <dbReference type="Proteomes" id="UP000027265"/>
    </source>
</evidence>
<dbReference type="Proteomes" id="UP000027265">
    <property type="component" value="Unassembled WGS sequence"/>
</dbReference>